<reference evidence="3" key="1">
    <citation type="journal article" date="2014" name="Int. J. Syst. Evol. Microbiol.">
        <title>Complete genome sequence of Corynebacterium casei LMG S-19264T (=DSM 44701T), isolated from a smear-ripened cheese.</title>
        <authorList>
            <consortium name="US DOE Joint Genome Institute (JGI-PGF)"/>
            <person name="Walter F."/>
            <person name="Albersmeier A."/>
            <person name="Kalinowski J."/>
            <person name="Ruckert C."/>
        </authorList>
    </citation>
    <scope>NUCLEOTIDE SEQUENCE</scope>
    <source>
        <strain evidence="3">JCM 3276</strain>
    </source>
</reference>
<dbReference type="PROSITE" id="PS51257">
    <property type="entry name" value="PROKAR_LIPOPROTEIN"/>
    <property type="match status" value="1"/>
</dbReference>
<keyword evidence="4" id="KW-1185">Reference proteome</keyword>
<name>A0A918G321_9PSEU</name>
<evidence type="ECO:0000256" key="1">
    <source>
        <dbReference type="SAM" id="MobiDB-lite"/>
    </source>
</evidence>
<dbReference type="EMBL" id="BMRB01000001">
    <property type="protein sequence ID" value="GGS16307.1"/>
    <property type="molecule type" value="Genomic_DNA"/>
</dbReference>
<protein>
    <submittedName>
        <fullName evidence="3">Uncharacterized protein</fullName>
    </submittedName>
</protein>
<organism evidence="3 4">
    <name type="scientific">Actinokineospora fastidiosa</name>
    <dbReference type="NCBI Taxonomy" id="1816"/>
    <lineage>
        <taxon>Bacteria</taxon>
        <taxon>Bacillati</taxon>
        <taxon>Actinomycetota</taxon>
        <taxon>Actinomycetes</taxon>
        <taxon>Pseudonocardiales</taxon>
        <taxon>Pseudonocardiaceae</taxon>
        <taxon>Actinokineospora</taxon>
    </lineage>
</organism>
<sequence length="224" mass="22622">MSRAQQNSTGRLRRASLAIGLAALLATTACGAGQITQTDSQRPAVNGSSVDAGAIAVRDARLAYPHDGHYSQGGQAAVIASLINTGTEADTLVEVTSPIAGKAELTGDTALPGGVALAVGTPNEDFHPETTTAAPTTTTAPTTTGTETTGATTTTTTTPVATTGAIELGKLQILLTGLTEDLYPGRVYPVTFVFAKAGAVTVELPIAAPTDPRESEDHGNTGEH</sequence>
<dbReference type="AlphaFoldDB" id="A0A918G321"/>
<dbReference type="InterPro" id="IPR007410">
    <property type="entry name" value="LpqE-like"/>
</dbReference>
<feature type="signal peptide" evidence="2">
    <location>
        <begin position="1"/>
        <end position="32"/>
    </location>
</feature>
<keyword evidence="2" id="KW-0732">Signal</keyword>
<dbReference type="InterPro" id="IPR036182">
    <property type="entry name" value="PCuAC_sf"/>
</dbReference>
<proteinExistence type="predicted"/>
<evidence type="ECO:0000313" key="3">
    <source>
        <dbReference type="EMBL" id="GGS16307.1"/>
    </source>
</evidence>
<dbReference type="Proteomes" id="UP000660680">
    <property type="component" value="Unassembled WGS sequence"/>
</dbReference>
<dbReference type="Gene3D" id="2.60.40.1890">
    <property type="entry name" value="PCu(A)C copper chaperone"/>
    <property type="match status" value="1"/>
</dbReference>
<dbReference type="RefSeq" id="WP_189208688.1">
    <property type="nucleotide sequence ID" value="NZ_BMRB01000001.1"/>
</dbReference>
<evidence type="ECO:0000256" key="2">
    <source>
        <dbReference type="SAM" id="SignalP"/>
    </source>
</evidence>
<feature type="chain" id="PRO_5039411189" evidence="2">
    <location>
        <begin position="33"/>
        <end position="224"/>
    </location>
</feature>
<reference evidence="3" key="2">
    <citation type="submission" date="2020-09" db="EMBL/GenBank/DDBJ databases">
        <authorList>
            <person name="Sun Q."/>
            <person name="Ohkuma M."/>
        </authorList>
    </citation>
    <scope>NUCLEOTIDE SEQUENCE</scope>
    <source>
        <strain evidence="3">JCM 3276</strain>
    </source>
</reference>
<dbReference type="Pfam" id="PF04314">
    <property type="entry name" value="PCuAC"/>
    <property type="match status" value="2"/>
</dbReference>
<gene>
    <name evidence="3" type="ORF">GCM10010171_05610</name>
</gene>
<dbReference type="SUPFAM" id="SSF110087">
    <property type="entry name" value="DR1885-like metal-binding protein"/>
    <property type="match status" value="2"/>
</dbReference>
<accession>A0A918G321</accession>
<feature type="region of interest" description="Disordered" evidence="1">
    <location>
        <begin position="125"/>
        <end position="157"/>
    </location>
</feature>
<comment type="caution">
    <text evidence="3">The sequence shown here is derived from an EMBL/GenBank/DDBJ whole genome shotgun (WGS) entry which is preliminary data.</text>
</comment>
<evidence type="ECO:0000313" key="4">
    <source>
        <dbReference type="Proteomes" id="UP000660680"/>
    </source>
</evidence>
<feature type="compositionally biased region" description="Low complexity" evidence="1">
    <location>
        <begin position="130"/>
        <end position="157"/>
    </location>
</feature>